<dbReference type="Proteomes" id="UP000267623">
    <property type="component" value="Unassembled WGS sequence"/>
</dbReference>
<reference evidence="3" key="1">
    <citation type="submission" date="2018-11" db="EMBL/GenBank/DDBJ databases">
        <title>Proposal to divide the Flavobacteriaceae and reorganize its genera based on Amino Acid Identity values calculated from whole genome sequences.</title>
        <authorList>
            <person name="Nicholson A.C."/>
            <person name="Gulvik C.A."/>
            <person name="Whitney A.M."/>
            <person name="Humrighouse B.W."/>
            <person name="Bell M."/>
            <person name="Holmes B."/>
            <person name="Steigerwalt A."/>
            <person name="Villarma A."/>
            <person name="Sheth M."/>
            <person name="Batra D."/>
            <person name="Pryor J."/>
            <person name="Bernardet J.-F."/>
            <person name="Hugo C."/>
            <person name="Kampfer P."/>
            <person name="Newman J."/>
            <person name="Mcquiston J."/>
        </authorList>
    </citation>
    <scope>NUCLEOTIDE SEQUENCE [LARGE SCALE GENOMIC DNA]</scope>
    <source>
        <strain evidence="3">DSM 22165</strain>
    </source>
</reference>
<reference evidence="3" key="2">
    <citation type="submission" date="2018-11" db="EMBL/GenBank/DDBJ databases">
        <title>Proposal to divide the Flavobacteriaceae and reorganize its genera based on Amino Acid Identity values calculated from whole genome sequences.</title>
        <authorList>
            <person name="Nicholson A.C."/>
            <person name="Gulvik C.A."/>
            <person name="Whitney A.M."/>
            <person name="Humrighouse B.W."/>
            <person name="Bell M."/>
            <person name="Holmes B."/>
            <person name="Steigerwalt A."/>
            <person name="Villarma A."/>
            <person name="Sheth M."/>
            <person name="Batra D."/>
            <person name="Pryor J."/>
            <person name="Bernardet J.-F."/>
            <person name="Hugo C."/>
            <person name="Kampfer P."/>
            <person name="Newman J."/>
            <person name="Mcquiston J.R."/>
        </authorList>
    </citation>
    <scope>NUCLEOTIDE SEQUENCE [LARGE SCALE GENOMIC DNA]</scope>
    <source>
        <strain evidence="3">DSM 22165</strain>
    </source>
</reference>
<dbReference type="RefSeq" id="WP_123281750.1">
    <property type="nucleotide sequence ID" value="NZ_RJTU01000065.1"/>
</dbReference>
<feature type="domain" description="Glycosyltransferase 2-like" evidence="1">
    <location>
        <begin position="8"/>
        <end position="173"/>
    </location>
</feature>
<dbReference type="Gene3D" id="3.90.550.10">
    <property type="entry name" value="Spore Coat Polysaccharide Biosynthesis Protein SpsA, Chain A"/>
    <property type="match status" value="1"/>
</dbReference>
<dbReference type="PANTHER" id="PTHR22916">
    <property type="entry name" value="GLYCOSYLTRANSFERASE"/>
    <property type="match status" value="1"/>
</dbReference>
<dbReference type="Pfam" id="PF00535">
    <property type="entry name" value="Glycos_transf_2"/>
    <property type="match status" value="1"/>
</dbReference>
<dbReference type="EMBL" id="RJTU01000065">
    <property type="protein sequence ID" value="ROI12941.1"/>
    <property type="molecule type" value="Genomic_DNA"/>
</dbReference>
<proteinExistence type="predicted"/>
<evidence type="ECO:0000259" key="1">
    <source>
        <dbReference type="Pfam" id="PF00535"/>
    </source>
</evidence>
<dbReference type="GO" id="GO:0016758">
    <property type="term" value="F:hexosyltransferase activity"/>
    <property type="evidence" value="ECO:0007669"/>
    <property type="project" value="UniProtKB-ARBA"/>
</dbReference>
<comment type="caution">
    <text evidence="2">The sequence shown here is derived from an EMBL/GenBank/DDBJ whole genome shotgun (WGS) entry which is preliminary data.</text>
</comment>
<accession>A0A3N0X804</accession>
<evidence type="ECO:0000313" key="2">
    <source>
        <dbReference type="EMBL" id="ROI12941.1"/>
    </source>
</evidence>
<sequence>MNQNSLVSVIIPTFQRSEYLIRAIESVINQTYQNIEIVVVDDNDGDNEYRKSTQENLKCYIEDKKIKYLKHDKNKGLPSARNTGITNSIGEYVAFLDDDDEWLPTKVEKQMELFEKLDDSFGIVGSFWMIVSEFDGKERLRTLKYKGNLSKILALNHFSPPSMVIVKRKYLEQVKYFDENFRWREDIELYYRLSFVCKFDFVNEVLVKYYQHPDALSTNFEKKLIAVVQYLQKHGKTIRKNSLPWSEINEHLAELYAVNGKKNFALKHFFISVINRPFHYSQYIKILYTIFLSATQYKKIRNFK</sequence>
<dbReference type="AlphaFoldDB" id="A0A3N0X804"/>
<dbReference type="SUPFAM" id="SSF53448">
    <property type="entry name" value="Nucleotide-diphospho-sugar transferases"/>
    <property type="match status" value="1"/>
</dbReference>
<organism evidence="2 3">
    <name type="scientific">Epilithonimonas hominis</name>
    <dbReference type="NCBI Taxonomy" id="420404"/>
    <lineage>
        <taxon>Bacteria</taxon>
        <taxon>Pseudomonadati</taxon>
        <taxon>Bacteroidota</taxon>
        <taxon>Flavobacteriia</taxon>
        <taxon>Flavobacteriales</taxon>
        <taxon>Weeksellaceae</taxon>
        <taxon>Chryseobacterium group</taxon>
        <taxon>Epilithonimonas</taxon>
    </lineage>
</organism>
<keyword evidence="2" id="KW-0808">Transferase</keyword>
<dbReference type="InterPro" id="IPR001173">
    <property type="entry name" value="Glyco_trans_2-like"/>
</dbReference>
<name>A0A3N0X804_9FLAO</name>
<dbReference type="PANTHER" id="PTHR22916:SF3">
    <property type="entry name" value="UDP-GLCNAC:BETAGAL BETA-1,3-N-ACETYLGLUCOSAMINYLTRANSFERASE-LIKE PROTEIN 1"/>
    <property type="match status" value="1"/>
</dbReference>
<protein>
    <submittedName>
        <fullName evidence="2">Glycosyltransferase family 2 protein</fullName>
    </submittedName>
</protein>
<dbReference type="InterPro" id="IPR029044">
    <property type="entry name" value="Nucleotide-diphossugar_trans"/>
</dbReference>
<gene>
    <name evidence="2" type="ORF">EGH73_10305</name>
</gene>
<evidence type="ECO:0000313" key="3">
    <source>
        <dbReference type="Proteomes" id="UP000267623"/>
    </source>
</evidence>